<name>N1PP14_DOTSN</name>
<reference evidence="2 3" key="2">
    <citation type="journal article" date="2012" name="PLoS Pathog.">
        <title>Diverse lifestyles and strategies of plant pathogenesis encoded in the genomes of eighteen Dothideomycetes fungi.</title>
        <authorList>
            <person name="Ohm R.A."/>
            <person name="Feau N."/>
            <person name="Henrissat B."/>
            <person name="Schoch C.L."/>
            <person name="Horwitz B.A."/>
            <person name="Barry K.W."/>
            <person name="Condon B.J."/>
            <person name="Copeland A.C."/>
            <person name="Dhillon B."/>
            <person name="Glaser F."/>
            <person name="Hesse C.N."/>
            <person name="Kosti I."/>
            <person name="LaButti K."/>
            <person name="Lindquist E.A."/>
            <person name="Lucas S."/>
            <person name="Salamov A.A."/>
            <person name="Bradshaw R.E."/>
            <person name="Ciuffetti L."/>
            <person name="Hamelin R.C."/>
            <person name="Kema G.H.J."/>
            <person name="Lawrence C."/>
            <person name="Scott J.A."/>
            <person name="Spatafora J.W."/>
            <person name="Turgeon B.G."/>
            <person name="de Wit P.J.G.M."/>
            <person name="Zhong S."/>
            <person name="Goodwin S.B."/>
            <person name="Grigoriev I.V."/>
        </authorList>
    </citation>
    <scope>NUCLEOTIDE SEQUENCE [LARGE SCALE GENOMIC DNA]</scope>
    <source>
        <strain evidence="3">NZE10 / CBS 128990</strain>
    </source>
</reference>
<dbReference type="Proteomes" id="UP000016933">
    <property type="component" value="Unassembled WGS sequence"/>
</dbReference>
<accession>N1PP14</accession>
<evidence type="ECO:0000313" key="3">
    <source>
        <dbReference type="Proteomes" id="UP000016933"/>
    </source>
</evidence>
<feature type="region of interest" description="Disordered" evidence="1">
    <location>
        <begin position="212"/>
        <end position="233"/>
    </location>
</feature>
<sequence>MHATAQRAATERRAPSTRNRQVLQERWALTPEEARRRKGLQEDRMIEKWVAKTVAVGAISVTTEAAMDFIRGFEELLAKARGRPSVDPDQFDKIKDECGLSGTDCFALSRVLLNGRQEERFTGRKLLISLSRSGDVEATIYIMANAVQQQKAKPTTLKSVEIQYAKAHLAKVATEGKNFRAMVLEGRLALALQDEERAIDLWTKAMSAAVQAAEEAERNPEKRPAISRQDGERDQFELDSPWIELMMLHYTRSKFKGKDEMSKCQWAMEIGCQQDDPVSHYYASTFTKRENEDGSHMPTSDWLYHVTKAATSGHQKAMHELGEFYAKVGWKYIEDEPPNHLKPTPFDTFPALSSERSMADTLRSWAGIHNPKITKPTDSIFQSAVFPHTALDRWNLALQWLNEACKYTYAPSFLMVAQLYMQESLWSGANAPKSALSLSNERYDYASTDDREAEIAIDKPRPELEPDPPNPYYSIENAKRWLRQVFYAHQAHRYIDQAKAQYASKRRRGLTSAATDEDDIISEQAMSRLPFDIRKWFRFPEVREMYEAEIESLYQDAKRLCDEEGWDIFNDDGSVVYKAEVTREAKRAAASG</sequence>
<dbReference type="eggNOG" id="ENOG502SDB9">
    <property type="taxonomic scope" value="Eukaryota"/>
</dbReference>
<dbReference type="OMA" id="KWFRFPE"/>
<feature type="compositionally biased region" description="Basic and acidic residues" evidence="1">
    <location>
        <begin position="215"/>
        <end position="233"/>
    </location>
</feature>
<feature type="region of interest" description="Disordered" evidence="1">
    <location>
        <begin position="1"/>
        <end position="20"/>
    </location>
</feature>
<keyword evidence="3" id="KW-1185">Reference proteome</keyword>
<dbReference type="STRING" id="675120.N1PP14"/>
<evidence type="ECO:0000256" key="1">
    <source>
        <dbReference type="SAM" id="MobiDB-lite"/>
    </source>
</evidence>
<dbReference type="AlphaFoldDB" id="N1PP14"/>
<reference evidence="3" key="1">
    <citation type="journal article" date="2012" name="PLoS Genet.">
        <title>The genomes of the fungal plant pathogens Cladosporium fulvum and Dothistroma septosporum reveal adaptation to different hosts and lifestyles but also signatures of common ancestry.</title>
        <authorList>
            <person name="de Wit P.J.G.M."/>
            <person name="van der Burgt A."/>
            <person name="Oekmen B."/>
            <person name="Stergiopoulos I."/>
            <person name="Abd-Elsalam K.A."/>
            <person name="Aerts A.L."/>
            <person name="Bahkali A.H."/>
            <person name="Beenen H.G."/>
            <person name="Chettri P."/>
            <person name="Cox M.P."/>
            <person name="Datema E."/>
            <person name="de Vries R.P."/>
            <person name="Dhillon B."/>
            <person name="Ganley A.R."/>
            <person name="Griffiths S.A."/>
            <person name="Guo Y."/>
            <person name="Hamelin R.C."/>
            <person name="Henrissat B."/>
            <person name="Kabir M.S."/>
            <person name="Jashni M.K."/>
            <person name="Kema G."/>
            <person name="Klaubauf S."/>
            <person name="Lapidus A."/>
            <person name="Levasseur A."/>
            <person name="Lindquist E."/>
            <person name="Mehrabi R."/>
            <person name="Ohm R.A."/>
            <person name="Owen T.J."/>
            <person name="Salamov A."/>
            <person name="Schwelm A."/>
            <person name="Schijlen E."/>
            <person name="Sun H."/>
            <person name="van den Burg H.A."/>
            <person name="van Ham R.C.H.J."/>
            <person name="Zhang S."/>
            <person name="Goodwin S.B."/>
            <person name="Grigoriev I.V."/>
            <person name="Collemare J."/>
            <person name="Bradshaw R.E."/>
        </authorList>
    </citation>
    <scope>NUCLEOTIDE SEQUENCE [LARGE SCALE GENOMIC DNA]</scope>
    <source>
        <strain evidence="3">NZE10 / CBS 128990</strain>
    </source>
</reference>
<dbReference type="HOGENOM" id="CLU_494420_0_0_1"/>
<dbReference type="OrthoDB" id="5379420at2759"/>
<protein>
    <submittedName>
        <fullName evidence="2">Uncharacterized protein</fullName>
    </submittedName>
</protein>
<dbReference type="EMBL" id="KB446538">
    <property type="protein sequence ID" value="EME45161.1"/>
    <property type="molecule type" value="Genomic_DNA"/>
</dbReference>
<organism evidence="2 3">
    <name type="scientific">Dothistroma septosporum (strain NZE10 / CBS 128990)</name>
    <name type="common">Red band needle blight fungus</name>
    <name type="synonym">Mycosphaerella pini</name>
    <dbReference type="NCBI Taxonomy" id="675120"/>
    <lineage>
        <taxon>Eukaryota</taxon>
        <taxon>Fungi</taxon>
        <taxon>Dikarya</taxon>
        <taxon>Ascomycota</taxon>
        <taxon>Pezizomycotina</taxon>
        <taxon>Dothideomycetes</taxon>
        <taxon>Dothideomycetidae</taxon>
        <taxon>Mycosphaerellales</taxon>
        <taxon>Mycosphaerellaceae</taxon>
        <taxon>Dothistroma</taxon>
    </lineage>
</organism>
<gene>
    <name evidence="2" type="ORF">DOTSEDRAFT_71012</name>
</gene>
<evidence type="ECO:0000313" key="2">
    <source>
        <dbReference type="EMBL" id="EME45161.1"/>
    </source>
</evidence>
<proteinExistence type="predicted"/>